<dbReference type="CDD" id="cd02038">
    <property type="entry name" value="FlhG-like"/>
    <property type="match status" value="1"/>
</dbReference>
<evidence type="ECO:0000256" key="1">
    <source>
        <dbReference type="ARBA" id="ARBA00022741"/>
    </source>
</evidence>
<dbReference type="GO" id="GO:0009898">
    <property type="term" value="C:cytoplasmic side of plasma membrane"/>
    <property type="evidence" value="ECO:0007669"/>
    <property type="project" value="TreeGrafter"/>
</dbReference>
<dbReference type="SUPFAM" id="SSF52540">
    <property type="entry name" value="P-loop containing nucleoside triphosphate hydrolases"/>
    <property type="match status" value="1"/>
</dbReference>
<dbReference type="InterPro" id="IPR002586">
    <property type="entry name" value="CobQ/CobB/MinD/ParA_Nub-bd_dom"/>
</dbReference>
<sequence length="299" mass="32507">MEEQADDLRELMNSDFSDAISTESRNSADSNHKTRIIAITSGKGGVGKTNVAVNMAIAYAQLGKKVILIDGDLGMANVNVLLNVVPQFNLMHVINKKKTMKEIILDTEFGIKFIAGANGFSKIANLSVEELGYFAKQFSTLGNADIIIIDTGAGIANNVLQFVAAADEVYVVTTPEPTAITDAYGIIKIITTEIVDRPVNLKLLVNRVHSADEGKRISDRIITIVGQFLGYKVDYIGFVYDDPVVQASVIRQKPFIVVNPTAKPSVCLKHIVGRIEKTDTSGNDGVSNFLKKFLSKKSK</sequence>
<dbReference type="STRING" id="261392.SAMN02745149_01851"/>
<organism evidence="4 5">
    <name type="scientific">Treponema porcinum</name>
    <dbReference type="NCBI Taxonomy" id="261392"/>
    <lineage>
        <taxon>Bacteria</taxon>
        <taxon>Pseudomonadati</taxon>
        <taxon>Spirochaetota</taxon>
        <taxon>Spirochaetia</taxon>
        <taxon>Spirochaetales</taxon>
        <taxon>Treponemataceae</taxon>
        <taxon>Treponema</taxon>
    </lineage>
</organism>
<dbReference type="AlphaFoldDB" id="A0A1T4M5U9"/>
<dbReference type="EMBL" id="FUWG01000014">
    <property type="protein sequence ID" value="SJZ62353.1"/>
    <property type="molecule type" value="Genomic_DNA"/>
</dbReference>
<feature type="domain" description="CobQ/CobB/MinD/ParA nucleotide binding" evidence="3">
    <location>
        <begin position="37"/>
        <end position="254"/>
    </location>
</feature>
<dbReference type="Pfam" id="PF01656">
    <property type="entry name" value="CbiA"/>
    <property type="match status" value="1"/>
</dbReference>
<gene>
    <name evidence="4" type="ORF">SAMN02745149_01851</name>
</gene>
<dbReference type="InterPro" id="IPR033875">
    <property type="entry name" value="FlhG"/>
</dbReference>
<name>A0A1T4M5U9_TREPO</name>
<dbReference type="OrthoDB" id="9816297at2"/>
<dbReference type="InterPro" id="IPR027417">
    <property type="entry name" value="P-loop_NTPase"/>
</dbReference>
<keyword evidence="4" id="KW-0966">Cell projection</keyword>
<dbReference type="PANTHER" id="PTHR43384">
    <property type="entry name" value="SEPTUM SITE-DETERMINING PROTEIN MIND HOMOLOG, CHLOROPLASTIC-RELATED"/>
    <property type="match status" value="1"/>
</dbReference>
<evidence type="ECO:0000259" key="3">
    <source>
        <dbReference type="Pfam" id="PF01656"/>
    </source>
</evidence>
<dbReference type="RefSeq" id="WP_078933754.1">
    <property type="nucleotide sequence ID" value="NZ_FUWG01000014.1"/>
</dbReference>
<accession>A0A1T4M5U9</accession>
<dbReference type="GO" id="GO:0005829">
    <property type="term" value="C:cytosol"/>
    <property type="evidence" value="ECO:0007669"/>
    <property type="project" value="TreeGrafter"/>
</dbReference>
<evidence type="ECO:0000313" key="4">
    <source>
        <dbReference type="EMBL" id="SJZ62353.1"/>
    </source>
</evidence>
<dbReference type="InterPro" id="IPR050625">
    <property type="entry name" value="ParA/MinD_ATPase"/>
</dbReference>
<keyword evidence="5" id="KW-1185">Reference proteome</keyword>
<keyword evidence="2" id="KW-0067">ATP-binding</keyword>
<dbReference type="GeneID" id="78317132"/>
<dbReference type="GO" id="GO:0051782">
    <property type="term" value="P:negative regulation of cell division"/>
    <property type="evidence" value="ECO:0007669"/>
    <property type="project" value="TreeGrafter"/>
</dbReference>
<dbReference type="Gene3D" id="3.40.50.300">
    <property type="entry name" value="P-loop containing nucleotide triphosphate hydrolases"/>
    <property type="match status" value="1"/>
</dbReference>
<evidence type="ECO:0000256" key="2">
    <source>
        <dbReference type="ARBA" id="ARBA00022840"/>
    </source>
</evidence>
<keyword evidence="4" id="KW-0969">Cilium</keyword>
<dbReference type="PIRSF" id="PIRSF003092">
    <property type="entry name" value="MinD"/>
    <property type="match status" value="1"/>
</dbReference>
<protein>
    <submittedName>
        <fullName evidence="4">Flagellar biosynthesis protein FlhG</fullName>
    </submittedName>
</protein>
<dbReference type="PANTHER" id="PTHR43384:SF4">
    <property type="entry name" value="CELLULOSE BIOSYNTHESIS PROTEIN BCSQ-RELATED"/>
    <property type="match status" value="1"/>
</dbReference>
<dbReference type="Proteomes" id="UP000190423">
    <property type="component" value="Unassembled WGS sequence"/>
</dbReference>
<proteinExistence type="predicted"/>
<keyword evidence="1" id="KW-0547">Nucleotide-binding</keyword>
<dbReference type="GO" id="GO:0016887">
    <property type="term" value="F:ATP hydrolysis activity"/>
    <property type="evidence" value="ECO:0007669"/>
    <property type="project" value="TreeGrafter"/>
</dbReference>
<dbReference type="GO" id="GO:0005524">
    <property type="term" value="F:ATP binding"/>
    <property type="evidence" value="ECO:0007669"/>
    <property type="project" value="UniProtKB-KW"/>
</dbReference>
<dbReference type="InterPro" id="IPR025501">
    <property type="entry name" value="MinD_FleN"/>
</dbReference>
<evidence type="ECO:0000313" key="5">
    <source>
        <dbReference type="Proteomes" id="UP000190423"/>
    </source>
</evidence>
<reference evidence="4 5" key="1">
    <citation type="submission" date="2017-02" db="EMBL/GenBank/DDBJ databases">
        <authorList>
            <person name="Peterson S.W."/>
        </authorList>
    </citation>
    <scope>NUCLEOTIDE SEQUENCE [LARGE SCALE GENOMIC DNA]</scope>
    <source>
        <strain evidence="4 5">ATCC BAA-908</strain>
    </source>
</reference>
<keyword evidence="4" id="KW-0282">Flagellum</keyword>